<organism evidence="1 2">
    <name type="scientific">Thermogutta terrifontis</name>
    <dbReference type="NCBI Taxonomy" id="1331910"/>
    <lineage>
        <taxon>Bacteria</taxon>
        <taxon>Pseudomonadati</taxon>
        <taxon>Planctomycetota</taxon>
        <taxon>Planctomycetia</taxon>
        <taxon>Pirellulales</taxon>
        <taxon>Thermoguttaceae</taxon>
        <taxon>Thermogutta</taxon>
    </lineage>
</organism>
<dbReference type="KEGG" id="ttf:THTE_0504"/>
<gene>
    <name evidence="1" type="ORF">THTE_0504</name>
</gene>
<accession>A0A286RAW7</accession>
<dbReference type="EMBL" id="CP018477">
    <property type="protein sequence ID" value="ASV73106.1"/>
    <property type="molecule type" value="Genomic_DNA"/>
</dbReference>
<dbReference type="Proteomes" id="UP000215086">
    <property type="component" value="Chromosome"/>
</dbReference>
<sequence length="55" mass="5913">MTPGTTSVPLRFSEGPARQVRLLAPDDPFRLTGQRERDPAGVVSVRPSGLFASFA</sequence>
<reference evidence="1 2" key="1">
    <citation type="journal article" name="Front. Microbiol.">
        <title>Sugar Metabolism of the First Thermophilic Planctomycete Thermogutta terrifontis: Comparative Genomic and Transcriptomic Approaches.</title>
        <authorList>
            <person name="Elcheninov A.G."/>
            <person name="Menzel P."/>
            <person name="Gudbergsdottir S.R."/>
            <person name="Slesarev A.I."/>
            <person name="Kadnikov V.V."/>
            <person name="Krogh A."/>
            <person name="Bonch-Osmolovskaya E.A."/>
            <person name="Peng X."/>
            <person name="Kublanov I.V."/>
        </authorList>
    </citation>
    <scope>NUCLEOTIDE SEQUENCE [LARGE SCALE GENOMIC DNA]</scope>
    <source>
        <strain evidence="1 2">R1</strain>
    </source>
</reference>
<evidence type="ECO:0000313" key="2">
    <source>
        <dbReference type="Proteomes" id="UP000215086"/>
    </source>
</evidence>
<evidence type="ECO:0000313" key="1">
    <source>
        <dbReference type="EMBL" id="ASV73106.1"/>
    </source>
</evidence>
<dbReference type="AlphaFoldDB" id="A0A286RAW7"/>
<keyword evidence="2" id="KW-1185">Reference proteome</keyword>
<name>A0A286RAW7_9BACT</name>
<proteinExistence type="predicted"/>
<protein>
    <submittedName>
        <fullName evidence="1">Uncharacterized protein</fullName>
    </submittedName>
</protein>